<dbReference type="Proteomes" id="UP000025227">
    <property type="component" value="Unplaced"/>
</dbReference>
<name>A0A7I4Z089_HAECO</name>
<dbReference type="WBParaSite" id="HCON_00171370-00001">
    <property type="protein sequence ID" value="HCON_00171370-00001"/>
    <property type="gene ID" value="HCON_00171370"/>
</dbReference>
<evidence type="ECO:0000256" key="1">
    <source>
        <dbReference type="SAM" id="MobiDB-lite"/>
    </source>
</evidence>
<reference evidence="3" key="1">
    <citation type="submission" date="2020-12" db="UniProtKB">
        <authorList>
            <consortium name="WormBaseParasite"/>
        </authorList>
    </citation>
    <scope>IDENTIFICATION</scope>
    <source>
        <strain evidence="3">MHco3</strain>
    </source>
</reference>
<proteinExistence type="predicted"/>
<protein>
    <submittedName>
        <fullName evidence="3">CCHC-type domain-containing protein</fullName>
    </submittedName>
</protein>
<accession>A0A7I4Z089</accession>
<dbReference type="OrthoDB" id="7765035at2759"/>
<organism evidence="2 3">
    <name type="scientific">Haemonchus contortus</name>
    <name type="common">Barber pole worm</name>
    <dbReference type="NCBI Taxonomy" id="6289"/>
    <lineage>
        <taxon>Eukaryota</taxon>
        <taxon>Metazoa</taxon>
        <taxon>Ecdysozoa</taxon>
        <taxon>Nematoda</taxon>
        <taxon>Chromadorea</taxon>
        <taxon>Rhabditida</taxon>
        <taxon>Rhabditina</taxon>
        <taxon>Rhabditomorpha</taxon>
        <taxon>Strongyloidea</taxon>
        <taxon>Trichostrongylidae</taxon>
        <taxon>Haemonchus</taxon>
    </lineage>
</organism>
<dbReference type="AlphaFoldDB" id="A0A7I4Z089"/>
<keyword evidence="2" id="KW-1185">Reference proteome</keyword>
<sequence length="245" mass="28042">MCGTVIRKESVARKSFDVQEIIESIEEIITLQETTELTTRTFDQSMQGNSRSLQERYSNNRTIPGQSMRMGCLRGETHLPQWCDKLVSLEERRTEATRRRVCWRCFNKGHDSRQCLVVSKCPKCDEDHRSSLCTSNGSRSQPANTSRFRQYPALVASTQATPRSATSVNHNRSQQRARLRSQQKKVVEFEPSTITLLLDSEAQRNFVKSSLVPSLKLPSLSTTSFTTVWMGELRETFQSNEVRIT</sequence>
<evidence type="ECO:0000313" key="2">
    <source>
        <dbReference type="Proteomes" id="UP000025227"/>
    </source>
</evidence>
<feature type="compositionally biased region" description="Polar residues" evidence="1">
    <location>
        <begin position="159"/>
        <end position="171"/>
    </location>
</feature>
<feature type="region of interest" description="Disordered" evidence="1">
    <location>
        <begin position="159"/>
        <end position="180"/>
    </location>
</feature>
<evidence type="ECO:0000313" key="3">
    <source>
        <dbReference type="WBParaSite" id="HCON_00171370-00001"/>
    </source>
</evidence>
<dbReference type="OMA" id="WTTISTH"/>